<name>A0AA36GDB8_9BILA</name>
<organism evidence="8 9">
    <name type="scientific">Mesorhabditis spiculigera</name>
    <dbReference type="NCBI Taxonomy" id="96644"/>
    <lineage>
        <taxon>Eukaryota</taxon>
        <taxon>Metazoa</taxon>
        <taxon>Ecdysozoa</taxon>
        <taxon>Nematoda</taxon>
        <taxon>Chromadorea</taxon>
        <taxon>Rhabditida</taxon>
        <taxon>Rhabditina</taxon>
        <taxon>Rhabditomorpha</taxon>
        <taxon>Rhabditoidea</taxon>
        <taxon>Rhabditidae</taxon>
        <taxon>Mesorhabditinae</taxon>
        <taxon>Mesorhabditis</taxon>
    </lineage>
</organism>
<dbReference type="InterPro" id="IPR048747">
    <property type="entry name" value="CCDC93_N"/>
</dbReference>
<proteinExistence type="inferred from homology"/>
<sequence length="510" mass="58736">MESIKDELKDEEERAKLQDCVDLLVAAGYFRARVKGLSAFDRVVGGLVWCISACNYTVDVDLLYSENSTIGQKIALTEKICEMLPKLRCTYFIEPHQIQGLDIFNIFPVIQWLVQKTIEARELHGDRNKEFVDFLARGKSKAPEKERKTPRNLHFNAPAKQQHVKAGSSKELIAAVRRLNHDQAPSLEESLEYEHNLISEALKKSLVPLPESGTLPSTSGVQEPTEEDLDREIEKLLEEKAQLMAEKESEEHARQEAQDQYRELKSRLRHCAELEANLEPSALDELRQKYAAYLAIAEQEAAFKKNCIDELERLEAQIERMEQSDSQETDLRTYRDQLRVAEEELAEARAKSARVTRETASLQRAIDSVPSRIELTQYHRRLIELYNQMGSKHRQTRQYVSSHNYLVDLRNYMKKEIGLLNSIEEALPMAKREENKDSFQTQLATILRGVESNLEKLETQEKDLDAKKEVLEMEIGFQRDKDRAFAKAMDDLKTACDEIENLRKQLPASD</sequence>
<evidence type="ECO:0000259" key="6">
    <source>
        <dbReference type="Pfam" id="PF09762"/>
    </source>
</evidence>
<dbReference type="EMBL" id="CATQJA010002709">
    <property type="protein sequence ID" value="CAJ0586880.1"/>
    <property type="molecule type" value="Genomic_DNA"/>
</dbReference>
<dbReference type="Pfam" id="PF21673">
    <property type="entry name" value="CCDC93_N"/>
    <property type="match status" value="1"/>
</dbReference>
<comment type="similarity">
    <text evidence="1">Belongs to the CCDC93 family.</text>
</comment>
<accession>A0AA36GDB8</accession>
<evidence type="ECO:0000256" key="2">
    <source>
        <dbReference type="ARBA" id="ARBA00016765"/>
    </source>
</evidence>
<protein>
    <recommendedName>
        <fullName evidence="2">Coiled-coil domain-containing protein 93</fullName>
    </recommendedName>
</protein>
<keyword evidence="9" id="KW-1185">Reference proteome</keyword>
<dbReference type="Proteomes" id="UP001177023">
    <property type="component" value="Unassembled WGS sequence"/>
</dbReference>
<evidence type="ECO:0000313" key="9">
    <source>
        <dbReference type="Proteomes" id="UP001177023"/>
    </source>
</evidence>
<evidence type="ECO:0000256" key="4">
    <source>
        <dbReference type="SAM" id="Coils"/>
    </source>
</evidence>
<evidence type="ECO:0000313" key="8">
    <source>
        <dbReference type="EMBL" id="CAJ0586880.1"/>
    </source>
</evidence>
<dbReference type="InterPro" id="IPR019159">
    <property type="entry name" value="CCDC93_CC"/>
</dbReference>
<evidence type="ECO:0000256" key="1">
    <source>
        <dbReference type="ARBA" id="ARBA00007219"/>
    </source>
</evidence>
<keyword evidence="3 4" id="KW-0175">Coiled coil</keyword>
<comment type="caution">
    <text evidence="8">The sequence shown here is derived from an EMBL/GenBank/DDBJ whole genome shotgun (WGS) entry which is preliminary data.</text>
</comment>
<dbReference type="PANTHER" id="PTHR16441:SF0">
    <property type="entry name" value="COILED-COIL DOMAIN-CONTAINING PROTEIN 93"/>
    <property type="match status" value="1"/>
</dbReference>
<gene>
    <name evidence="8" type="ORF">MSPICULIGERA_LOCUS24862</name>
</gene>
<reference evidence="8" key="1">
    <citation type="submission" date="2023-06" db="EMBL/GenBank/DDBJ databases">
        <authorList>
            <person name="Delattre M."/>
        </authorList>
    </citation>
    <scope>NUCLEOTIDE SEQUENCE</scope>
    <source>
        <strain evidence="8">AF72</strain>
    </source>
</reference>
<feature type="domain" description="CCDC93 coiled-coil" evidence="6">
    <location>
        <begin position="229"/>
        <end position="505"/>
    </location>
</feature>
<feature type="region of interest" description="Disordered" evidence="5">
    <location>
        <begin position="208"/>
        <end position="229"/>
    </location>
</feature>
<evidence type="ECO:0000259" key="7">
    <source>
        <dbReference type="Pfam" id="PF21673"/>
    </source>
</evidence>
<feature type="domain" description="CCDC93 N-terminal" evidence="7">
    <location>
        <begin position="12"/>
        <end position="118"/>
    </location>
</feature>
<dbReference type="Pfam" id="PF09762">
    <property type="entry name" value="CCDC93_CC"/>
    <property type="match status" value="1"/>
</dbReference>
<feature type="coiled-coil region" evidence="4">
    <location>
        <begin position="447"/>
        <end position="505"/>
    </location>
</feature>
<feature type="region of interest" description="Disordered" evidence="5">
    <location>
        <begin position="139"/>
        <end position="166"/>
    </location>
</feature>
<dbReference type="AlphaFoldDB" id="A0AA36GDB8"/>
<evidence type="ECO:0000256" key="5">
    <source>
        <dbReference type="SAM" id="MobiDB-lite"/>
    </source>
</evidence>
<dbReference type="GO" id="GO:0006893">
    <property type="term" value="P:Golgi to plasma membrane transport"/>
    <property type="evidence" value="ECO:0007669"/>
    <property type="project" value="TreeGrafter"/>
</dbReference>
<evidence type="ECO:0000256" key="3">
    <source>
        <dbReference type="ARBA" id="ARBA00023054"/>
    </source>
</evidence>
<feature type="non-terminal residue" evidence="8">
    <location>
        <position position="510"/>
    </location>
</feature>
<dbReference type="InterPro" id="IPR039116">
    <property type="entry name" value="CCDC93"/>
</dbReference>
<dbReference type="PANTHER" id="PTHR16441">
    <property type="entry name" value="FIDIPIDINE"/>
    <property type="match status" value="1"/>
</dbReference>